<dbReference type="Gene3D" id="1.10.3460.10">
    <property type="entry name" value="Chlorophyll a/b binding protein domain"/>
    <property type="match status" value="1"/>
</dbReference>
<evidence type="ECO:0000313" key="2">
    <source>
        <dbReference type="Proteomes" id="UP000017396"/>
    </source>
</evidence>
<keyword evidence="2" id="KW-1185">Reference proteome</keyword>
<accession>U5QJI9</accession>
<dbReference type="SUPFAM" id="SSF103511">
    <property type="entry name" value="Chlorophyll a-b binding protein"/>
    <property type="match status" value="1"/>
</dbReference>
<dbReference type="HOGENOM" id="CLU_184391_0_0_3"/>
<organism evidence="1 2">
    <name type="scientific">Gloeobacter kilaueensis (strain ATCC BAA-2537 / CCAP 1431/1 / ULC 316 / JS1)</name>
    <dbReference type="NCBI Taxonomy" id="1183438"/>
    <lineage>
        <taxon>Bacteria</taxon>
        <taxon>Bacillati</taxon>
        <taxon>Cyanobacteriota</taxon>
        <taxon>Cyanophyceae</taxon>
        <taxon>Gloeobacterales</taxon>
        <taxon>Gloeobacteraceae</taxon>
        <taxon>Gloeobacter</taxon>
    </lineage>
</organism>
<sequence>MDNSQAPSTYAVTKASYIEVKMISGQDKEGKTIVADPLDPAHDRNAFRFGFTPQAEIWNGRLAMIGFIAYLLWDLAGYSVVRDVLNIVAGSGFPR</sequence>
<reference evidence="1 2" key="1">
    <citation type="journal article" date="2013" name="PLoS ONE">
        <title>Cultivation and Complete Genome Sequencing of Gloeobacter kilaueensis sp. nov., from a Lava Cave in Kilauea Caldera, Hawai'i.</title>
        <authorList>
            <person name="Saw J.H."/>
            <person name="Schatz M."/>
            <person name="Brown M.V."/>
            <person name="Kunkel D.D."/>
            <person name="Foster J.S."/>
            <person name="Shick H."/>
            <person name="Christensen S."/>
            <person name="Hou S."/>
            <person name="Wan X."/>
            <person name="Donachie S.P."/>
        </authorList>
    </citation>
    <scope>NUCLEOTIDE SEQUENCE [LARGE SCALE GENOMIC DNA]</scope>
    <source>
        <strain evidence="2">JS</strain>
    </source>
</reference>
<dbReference type="STRING" id="1183438.GKIL_2802"/>
<protein>
    <submittedName>
        <fullName evidence="1">High light inducible protein</fullName>
    </submittedName>
</protein>
<gene>
    <name evidence="1" type="ORF">GKIL_2802</name>
</gene>
<dbReference type="EMBL" id="CP003587">
    <property type="protein sequence ID" value="AGY59048.1"/>
    <property type="molecule type" value="Genomic_DNA"/>
</dbReference>
<dbReference type="OrthoDB" id="516137at2"/>
<evidence type="ECO:0000313" key="1">
    <source>
        <dbReference type="EMBL" id="AGY59048.1"/>
    </source>
</evidence>
<dbReference type="KEGG" id="glj:GKIL_2802"/>
<proteinExistence type="predicted"/>
<dbReference type="AlphaFoldDB" id="U5QJI9"/>
<name>U5QJI9_GLOK1</name>
<dbReference type="Proteomes" id="UP000017396">
    <property type="component" value="Chromosome"/>
</dbReference>